<keyword evidence="2" id="KW-1185">Reference proteome</keyword>
<sequence>MKKANQLLVMPRVVDRVGEWYTFPLGIPYVSSALKRAGYNIYTLNLNNVEGDVYDILKYEIERNDIEIISTGGLSFQYNAIKEIVSEAKYIKKDIVTIVGGGIITSVPEVAMEALEFVDYGIIGEGEITNCELTEAIEEGKNIGKIKGIIYKKDGKYVRNLPRPEIEDLDTIPFPDYEGFGFDKIMNAEACTLGINHTNTITMLSSRSCPFQCTFCFHSSGKKYRQRSLNNFFEELDYLVEKYGVKYIFIADELFAYNMERVKEFCSCIKKYDIKWHAQFRVCDITEELVLLLKDSNCEIMGFGLESADNRILKSMKKGITIQQTEKALKLAYDVGIATQGTFIFGDVEETIETATNTLNWWKEHSYYAIGLIFVTTFPGTPIYKYAVEKGIIKDEIAFLKEGCPTINISKMTKDEVAYISQQISILPQQNLKVPFQIRNVEIDKIKKNISFRAKCATCKSDNVWEHVRLFNRNPITCKVCGQRHKMPIMKDIVLEINKNLGELLKESKKIGVWGINDYICEFFEYVDQISDEGIYFIDSSKMKQGSILNGKIVYSPEIIAQEKIDTIIIPLVDYFSVIEKQARAEYKAIVRVISLTDLI</sequence>
<reference evidence="1" key="1">
    <citation type="submission" date="2017-10" db="EMBL/GenBank/DDBJ databases">
        <title>Genome sequence of cellulolytic Lachnospiraceae bacterium XHS1971 isolated from hotspring sediment.</title>
        <authorList>
            <person name="Vasudevan G."/>
            <person name="Joshi A.J."/>
            <person name="Hivarkar S."/>
            <person name="Lanjekar V.B."/>
            <person name="Dhakephalkar P.K."/>
            <person name="Dagar S."/>
        </authorList>
    </citation>
    <scope>NUCLEOTIDE SEQUENCE</scope>
    <source>
        <strain evidence="1">XHS1971</strain>
    </source>
</reference>
<organism evidence="1 2">
    <name type="scientific">Sporanaerobium hydrogeniformans</name>
    <dbReference type="NCBI Taxonomy" id="3072179"/>
    <lineage>
        <taxon>Bacteria</taxon>
        <taxon>Bacillati</taxon>
        <taxon>Bacillota</taxon>
        <taxon>Clostridia</taxon>
        <taxon>Lachnospirales</taxon>
        <taxon>Lachnospiraceae</taxon>
        <taxon>Sporanaerobium</taxon>
    </lineage>
</organism>
<evidence type="ECO:0000313" key="2">
    <source>
        <dbReference type="Proteomes" id="UP000224460"/>
    </source>
</evidence>
<name>A0AC61DFK2_9FIRM</name>
<comment type="caution">
    <text evidence="1">The sequence shown here is derived from an EMBL/GenBank/DDBJ whole genome shotgun (WGS) entry which is preliminary data.</text>
</comment>
<proteinExistence type="predicted"/>
<accession>A0AC61DFK2</accession>
<dbReference type="Proteomes" id="UP000224460">
    <property type="component" value="Unassembled WGS sequence"/>
</dbReference>
<dbReference type="EMBL" id="PEDL01000004">
    <property type="protein sequence ID" value="PHV71347.1"/>
    <property type="molecule type" value="Genomic_DNA"/>
</dbReference>
<evidence type="ECO:0000313" key="1">
    <source>
        <dbReference type="EMBL" id="PHV71347.1"/>
    </source>
</evidence>
<gene>
    <name evidence="1" type="ORF">CS063_06550</name>
</gene>
<protein>
    <submittedName>
        <fullName evidence="1">Uncharacterized protein</fullName>
    </submittedName>
</protein>